<dbReference type="GO" id="GO:0005509">
    <property type="term" value="F:calcium ion binding"/>
    <property type="evidence" value="ECO:0007669"/>
    <property type="project" value="InterPro"/>
</dbReference>
<dbReference type="InterPro" id="IPR011992">
    <property type="entry name" value="EF-hand-dom_pair"/>
</dbReference>
<dbReference type="PROSITE" id="PS50222">
    <property type="entry name" value="EF_HAND_2"/>
    <property type="match status" value="1"/>
</dbReference>
<dbReference type="InterPro" id="IPR002048">
    <property type="entry name" value="EF_hand_dom"/>
</dbReference>
<gene>
    <name evidence="4" type="ORF">KFE25_006927</name>
</gene>
<feature type="domain" description="EF-hand" evidence="3">
    <location>
        <begin position="155"/>
        <end position="188"/>
    </location>
</feature>
<dbReference type="AlphaFoldDB" id="A0A8J5XYL5"/>
<evidence type="ECO:0000313" key="5">
    <source>
        <dbReference type="Proteomes" id="UP000751190"/>
    </source>
</evidence>
<organism evidence="4 5">
    <name type="scientific">Diacronema lutheri</name>
    <name type="common">Unicellular marine alga</name>
    <name type="synonym">Monochrysis lutheri</name>
    <dbReference type="NCBI Taxonomy" id="2081491"/>
    <lineage>
        <taxon>Eukaryota</taxon>
        <taxon>Haptista</taxon>
        <taxon>Haptophyta</taxon>
        <taxon>Pavlovophyceae</taxon>
        <taxon>Pavlovales</taxon>
        <taxon>Pavlovaceae</taxon>
        <taxon>Diacronema</taxon>
    </lineage>
</organism>
<dbReference type="Pfam" id="PF13405">
    <property type="entry name" value="EF-hand_6"/>
    <property type="match status" value="1"/>
</dbReference>
<keyword evidence="5" id="KW-1185">Reference proteome</keyword>
<name>A0A8J5XYL5_DIALT</name>
<protein>
    <recommendedName>
        <fullName evidence="3">EF-hand domain-containing protein</fullName>
    </recommendedName>
</protein>
<accession>A0A8J5XYL5</accession>
<dbReference type="Proteomes" id="UP000751190">
    <property type="component" value="Unassembled WGS sequence"/>
</dbReference>
<comment type="caution">
    <text evidence="4">The sequence shown here is derived from an EMBL/GenBank/DDBJ whole genome shotgun (WGS) entry which is preliminary data.</text>
</comment>
<dbReference type="EMBL" id="JAGTXO010000005">
    <property type="protein sequence ID" value="KAG8467875.1"/>
    <property type="molecule type" value="Genomic_DNA"/>
</dbReference>
<evidence type="ECO:0000256" key="2">
    <source>
        <dbReference type="SAM" id="Coils"/>
    </source>
</evidence>
<dbReference type="PROSITE" id="PS00018">
    <property type="entry name" value="EF_HAND_1"/>
    <property type="match status" value="1"/>
</dbReference>
<evidence type="ECO:0000259" key="3">
    <source>
        <dbReference type="PROSITE" id="PS50222"/>
    </source>
</evidence>
<evidence type="ECO:0000313" key="4">
    <source>
        <dbReference type="EMBL" id="KAG8467875.1"/>
    </source>
</evidence>
<keyword evidence="2" id="KW-0175">Coiled coil</keyword>
<feature type="coiled-coil region" evidence="2">
    <location>
        <begin position="34"/>
        <end position="68"/>
    </location>
</feature>
<sequence length="188" mass="20365">MELSRFRVEQMEPLRELCATSARVALSGGIAAQNAALQRRLEQATERIAEAEHELLQLQSEKVAHEQAGAELARVTATLTERGALLEAELQATTTLLAAELEARARAEDIAAELAHSLRAQLAECVQRQSSAAAVPPPRQAARLAVDATTPPVDAETVRLRSIYADYDRDGNGFLSASELHELFRSIG</sequence>
<reference evidence="4" key="1">
    <citation type="submission" date="2021-05" db="EMBL/GenBank/DDBJ databases">
        <title>The genome of the haptophyte Pavlova lutheri (Diacronema luteri, Pavlovales) - a model for lipid biosynthesis in eukaryotic algae.</title>
        <authorList>
            <person name="Hulatt C.J."/>
            <person name="Posewitz M.C."/>
        </authorList>
    </citation>
    <scope>NUCLEOTIDE SEQUENCE</scope>
    <source>
        <strain evidence="4">NIVA-4/92</strain>
    </source>
</reference>
<keyword evidence="1" id="KW-0106">Calcium</keyword>
<dbReference type="SUPFAM" id="SSF47473">
    <property type="entry name" value="EF-hand"/>
    <property type="match status" value="1"/>
</dbReference>
<dbReference type="Gene3D" id="1.10.238.10">
    <property type="entry name" value="EF-hand"/>
    <property type="match status" value="1"/>
</dbReference>
<evidence type="ECO:0000256" key="1">
    <source>
        <dbReference type="ARBA" id="ARBA00022837"/>
    </source>
</evidence>
<dbReference type="InterPro" id="IPR018247">
    <property type="entry name" value="EF_Hand_1_Ca_BS"/>
</dbReference>
<proteinExistence type="predicted"/>